<organism evidence="6 8">
    <name type="scientific">Megasphaera lornae</name>
    <dbReference type="NCBI Taxonomy" id="1000568"/>
    <lineage>
        <taxon>Bacteria</taxon>
        <taxon>Bacillati</taxon>
        <taxon>Bacillota</taxon>
        <taxon>Negativicutes</taxon>
        <taxon>Veillonellales</taxon>
        <taxon>Veillonellaceae</taxon>
        <taxon>Megasphaera</taxon>
    </lineage>
</organism>
<dbReference type="NCBIfam" id="TIGR03162">
    <property type="entry name" value="ribazole_cobC"/>
    <property type="match status" value="1"/>
</dbReference>
<feature type="binding site" evidence="5">
    <location>
        <begin position="8"/>
        <end position="15"/>
    </location>
    <ligand>
        <name>substrate</name>
    </ligand>
</feature>
<dbReference type="InterPro" id="IPR029033">
    <property type="entry name" value="His_PPase_superfam"/>
</dbReference>
<evidence type="ECO:0000313" key="7">
    <source>
        <dbReference type="EMBL" id="EGL40936.1"/>
    </source>
</evidence>
<evidence type="ECO:0000313" key="6">
    <source>
        <dbReference type="EMBL" id="EFD94246.1"/>
    </source>
</evidence>
<dbReference type="PROSITE" id="PS00175">
    <property type="entry name" value="PG_MUTASE"/>
    <property type="match status" value="1"/>
</dbReference>
<gene>
    <name evidence="6" type="ORF">HMPREF0889_0473</name>
    <name evidence="7" type="ORF">HMPREF1039_1063</name>
</gene>
<dbReference type="Proteomes" id="UP000004018">
    <property type="component" value="Unassembled WGS sequence"/>
</dbReference>
<dbReference type="CDD" id="cd07067">
    <property type="entry name" value="HP_PGM_like"/>
    <property type="match status" value="1"/>
</dbReference>
<reference evidence="8" key="1">
    <citation type="submission" date="2009-12" db="EMBL/GenBank/DDBJ databases">
        <title>Sequence of Clostridiales genomosp. BVAB3 str. UPII9-5.</title>
        <authorList>
            <person name="Madupu R."/>
            <person name="Durkin A.S."/>
            <person name="Torralba M."/>
            <person name="Methe B."/>
            <person name="Sutton G.G."/>
            <person name="Strausberg R.L."/>
            <person name="Nelson K.E."/>
        </authorList>
    </citation>
    <scope>NUCLEOTIDE SEQUENCE [LARGE SCALE GENOMIC DNA]</scope>
    <source>
        <strain evidence="8">28L</strain>
    </source>
</reference>
<evidence type="ECO:0000256" key="3">
    <source>
        <dbReference type="NCBIfam" id="TIGR03162"/>
    </source>
</evidence>
<dbReference type="PANTHER" id="PTHR48100">
    <property type="entry name" value="BROAD-SPECIFICITY PHOSPHATASE YOR283W-RELATED"/>
    <property type="match status" value="1"/>
</dbReference>
<sequence length="217" mass="24758">MITLYLVRHGETDGNVKRWYQGATDIPLNARGREQAEALGRYFQDFPFQAIYSSPLSRAKETAEIVARPHGLTVRTYEALREIDFGAWEGHTYEEIRELWPGEIEAFYRSDGMMKARGGESFCDVAQRTVEQIHRLMEHHADGDKVLIASHGAAIRCMLFGLLGLELSRIWCFQQYNTAFNVVEYYGERSVATLINCTNHLVGTSGCQTNWTNTNRL</sequence>
<evidence type="ECO:0000313" key="8">
    <source>
        <dbReference type="Proteomes" id="UP000003242"/>
    </source>
</evidence>
<dbReference type="Gene3D" id="3.40.50.1240">
    <property type="entry name" value="Phosphoglycerate mutase-like"/>
    <property type="match status" value="1"/>
</dbReference>
<feature type="active site" description="Tele-phosphohistidine intermediate" evidence="4">
    <location>
        <position position="9"/>
    </location>
</feature>
<dbReference type="GO" id="GO:0005737">
    <property type="term" value="C:cytoplasm"/>
    <property type="evidence" value="ECO:0007669"/>
    <property type="project" value="TreeGrafter"/>
</dbReference>
<dbReference type="EMBL" id="ADGP01000016">
    <property type="protein sequence ID" value="EFD94246.1"/>
    <property type="molecule type" value="Genomic_DNA"/>
</dbReference>
<keyword evidence="9" id="KW-1185">Reference proteome</keyword>
<dbReference type="SMART" id="SM00855">
    <property type="entry name" value="PGAM"/>
    <property type="match status" value="1"/>
</dbReference>
<reference evidence="7 9" key="3">
    <citation type="submission" date="2011-04" db="EMBL/GenBank/DDBJ databases">
        <authorList>
            <person name="Harkins D.M."/>
            <person name="Madupu R."/>
            <person name="Durkin A.S."/>
            <person name="Torralba M."/>
            <person name="Methe B."/>
            <person name="Sutton G.G."/>
            <person name="Nelson K.E."/>
        </authorList>
    </citation>
    <scope>NUCLEOTIDE SEQUENCE [LARGE SCALE GENOMIC DNA]</scope>
    <source>
        <strain evidence="7 9">UPII 199-6</strain>
    </source>
</reference>
<dbReference type="Pfam" id="PF00300">
    <property type="entry name" value="His_Phos_1"/>
    <property type="match status" value="1"/>
</dbReference>
<feature type="binding site" evidence="5">
    <location>
        <position position="58"/>
    </location>
    <ligand>
        <name>substrate</name>
    </ligand>
</feature>
<proteinExistence type="predicted"/>
<evidence type="ECO:0000256" key="2">
    <source>
        <dbReference type="ARBA" id="ARBA00023235"/>
    </source>
</evidence>
<evidence type="ECO:0000256" key="5">
    <source>
        <dbReference type="PIRSR" id="PIRSR613078-2"/>
    </source>
</evidence>
<protein>
    <recommendedName>
        <fullName evidence="3">Alpha-ribazole phosphatase</fullName>
        <ecNumber evidence="3">3.1.3.73</ecNumber>
    </recommendedName>
</protein>
<dbReference type="GO" id="GO:0009236">
    <property type="term" value="P:cobalamin biosynthetic process"/>
    <property type="evidence" value="ECO:0007669"/>
    <property type="project" value="UniProtKB-UniRule"/>
</dbReference>
<name>D3LU90_9FIRM</name>
<dbReference type="InterPro" id="IPR017578">
    <property type="entry name" value="Ribazole_CobC"/>
</dbReference>
<dbReference type="PANTHER" id="PTHR48100:SF1">
    <property type="entry name" value="HISTIDINE PHOSPHATASE FAMILY PROTEIN-RELATED"/>
    <property type="match status" value="1"/>
</dbReference>
<dbReference type="InterPro" id="IPR013078">
    <property type="entry name" value="His_Pase_superF_clade-1"/>
</dbReference>
<dbReference type="InterPro" id="IPR001345">
    <property type="entry name" value="PG/BPGM_mutase_AS"/>
</dbReference>
<keyword evidence="1" id="KW-0324">Glycolysis</keyword>
<dbReference type="EMBL" id="AFIJ01000020">
    <property type="protein sequence ID" value="EGL40936.1"/>
    <property type="molecule type" value="Genomic_DNA"/>
</dbReference>
<feature type="active site" description="Proton donor/acceptor" evidence="4">
    <location>
        <position position="82"/>
    </location>
</feature>
<dbReference type="Proteomes" id="UP000003242">
    <property type="component" value="Unassembled WGS sequence"/>
</dbReference>
<evidence type="ECO:0000256" key="4">
    <source>
        <dbReference type="PIRSR" id="PIRSR613078-1"/>
    </source>
</evidence>
<dbReference type="InterPro" id="IPR050275">
    <property type="entry name" value="PGM_Phosphatase"/>
</dbReference>
<dbReference type="OrthoDB" id="9781415at2"/>
<accession>D3LU90</accession>
<dbReference type="EC" id="3.1.3.73" evidence="3"/>
<dbReference type="SUPFAM" id="SSF53254">
    <property type="entry name" value="Phosphoglycerate mutase-like"/>
    <property type="match status" value="1"/>
</dbReference>
<dbReference type="STRING" id="699218.HMPREF0889_0473"/>
<keyword evidence="2" id="KW-0413">Isomerase</keyword>
<evidence type="ECO:0000313" key="9">
    <source>
        <dbReference type="Proteomes" id="UP000004018"/>
    </source>
</evidence>
<dbReference type="AlphaFoldDB" id="D3LU90"/>
<reference evidence="6" key="2">
    <citation type="submission" date="2009-12" db="EMBL/GenBank/DDBJ databases">
        <authorList>
            <person name="Madupu R."/>
            <person name="Durkin A.S."/>
            <person name="Torralba M."/>
            <person name="Methe B."/>
            <person name="Sutton G.G."/>
            <person name="Strausberg R.L."/>
            <person name="Nelson K.E."/>
        </authorList>
    </citation>
    <scope>NUCLEOTIDE SEQUENCE</scope>
    <source>
        <strain evidence="6">28L</strain>
    </source>
</reference>
<evidence type="ECO:0000256" key="1">
    <source>
        <dbReference type="ARBA" id="ARBA00023152"/>
    </source>
</evidence>
<comment type="caution">
    <text evidence="6">The sequence shown here is derived from an EMBL/GenBank/DDBJ whole genome shotgun (WGS) entry which is preliminary data.</text>
</comment>
<dbReference type="GO" id="GO:0043755">
    <property type="term" value="F:alpha-ribazole phosphatase activity"/>
    <property type="evidence" value="ECO:0007669"/>
    <property type="project" value="UniProtKB-UniRule"/>
</dbReference>
<dbReference type="RefSeq" id="WP_007390967.1">
    <property type="nucleotide sequence ID" value="NZ_ADGP01000016.1"/>
</dbReference>
<dbReference type="eggNOG" id="COG0406">
    <property type="taxonomic scope" value="Bacteria"/>
</dbReference>